<dbReference type="OrthoDB" id="10252171at2759"/>
<keyword evidence="5 12" id="KW-0418">Kinase</keyword>
<evidence type="ECO:0000256" key="5">
    <source>
        <dbReference type="ARBA" id="ARBA00022777"/>
    </source>
</evidence>
<dbReference type="PANTHER" id="PTHR24356">
    <property type="entry name" value="SERINE/THREONINE-PROTEIN KINASE"/>
    <property type="match status" value="1"/>
</dbReference>
<dbReference type="PANTHER" id="PTHR24356:SF1">
    <property type="entry name" value="SERINE_THREONINE-PROTEIN KINASE GREATWALL"/>
    <property type="match status" value="1"/>
</dbReference>
<keyword evidence="2 10" id="KW-0723">Serine/threonine-protein kinase</keyword>
<dbReference type="PROSITE" id="PS00108">
    <property type="entry name" value="PROTEIN_KINASE_ST"/>
    <property type="match status" value="1"/>
</dbReference>
<feature type="binding site" evidence="9">
    <location>
        <position position="65"/>
    </location>
    <ligand>
        <name>ATP</name>
        <dbReference type="ChEBI" id="CHEBI:30616"/>
    </ligand>
</feature>
<name>A0A165GA75_EXIGL</name>
<evidence type="ECO:0000256" key="4">
    <source>
        <dbReference type="ARBA" id="ARBA00022741"/>
    </source>
</evidence>
<dbReference type="InterPro" id="IPR000719">
    <property type="entry name" value="Prot_kinase_dom"/>
</dbReference>
<dbReference type="AlphaFoldDB" id="A0A165GA75"/>
<evidence type="ECO:0000256" key="1">
    <source>
        <dbReference type="ARBA" id="ARBA00012513"/>
    </source>
</evidence>
<dbReference type="STRING" id="1314781.A0A165GA75"/>
<evidence type="ECO:0000259" key="11">
    <source>
        <dbReference type="PROSITE" id="PS50011"/>
    </source>
</evidence>
<dbReference type="InterPro" id="IPR017441">
    <property type="entry name" value="Protein_kinase_ATP_BS"/>
</dbReference>
<gene>
    <name evidence="12" type="ORF">EXIGLDRAFT_127276</name>
</gene>
<evidence type="ECO:0000256" key="10">
    <source>
        <dbReference type="RuleBase" id="RU000304"/>
    </source>
</evidence>
<dbReference type="InterPro" id="IPR008271">
    <property type="entry name" value="Ser/Thr_kinase_AS"/>
</dbReference>
<keyword evidence="4 9" id="KW-0547">Nucleotide-binding</keyword>
<evidence type="ECO:0000256" key="3">
    <source>
        <dbReference type="ARBA" id="ARBA00022679"/>
    </source>
</evidence>
<evidence type="ECO:0000256" key="8">
    <source>
        <dbReference type="ARBA" id="ARBA00048679"/>
    </source>
</evidence>
<sequence>MDFLDFDYEERARHTASPAETLVADRYGACMSVNDLLLVDDLGEGGGGRVSRARHRETAQLFAVKAAHRDFKTKRGAERVINEVMCMRLAQDYDVPCVAQLVAAFKDGDKDDVERSYIVMELYAGDLAAVILSHDALTFPPSTLRVWTAQLVAAICGLHAIGILHRDIKPENVFLTSRGQVRLGDFGLARIRRVPTLALRSRAGLRLDAWKIREPAGTPDYVAPEIIREKAYGTPVDFWGLGIVVFFMHFRHNPFADVHGEVHLIKILKHTVTFPHYRKRSDALLENLILALLCKDPRHRLGRRVKEHPYFVCHANLPEMCALYPLVWTMLWNSYRVATGVLSILRIRHCQTLFSTADQSLYSTVGTASPLRRRSRRK</sequence>
<dbReference type="InterPro" id="IPR050236">
    <property type="entry name" value="Ser_Thr_kinase_AGC"/>
</dbReference>
<evidence type="ECO:0000313" key="13">
    <source>
        <dbReference type="Proteomes" id="UP000077266"/>
    </source>
</evidence>
<keyword evidence="13" id="KW-1185">Reference proteome</keyword>
<evidence type="ECO:0000256" key="7">
    <source>
        <dbReference type="ARBA" id="ARBA00047899"/>
    </source>
</evidence>
<keyword evidence="6 9" id="KW-0067">ATP-binding</keyword>
<comment type="catalytic activity">
    <reaction evidence="8">
        <text>L-seryl-[protein] + ATP = O-phospho-L-seryl-[protein] + ADP + H(+)</text>
        <dbReference type="Rhea" id="RHEA:17989"/>
        <dbReference type="Rhea" id="RHEA-COMP:9863"/>
        <dbReference type="Rhea" id="RHEA-COMP:11604"/>
        <dbReference type="ChEBI" id="CHEBI:15378"/>
        <dbReference type="ChEBI" id="CHEBI:29999"/>
        <dbReference type="ChEBI" id="CHEBI:30616"/>
        <dbReference type="ChEBI" id="CHEBI:83421"/>
        <dbReference type="ChEBI" id="CHEBI:456216"/>
        <dbReference type="EC" id="2.7.11.1"/>
    </reaction>
</comment>
<dbReference type="Proteomes" id="UP000077266">
    <property type="component" value="Unassembled WGS sequence"/>
</dbReference>
<evidence type="ECO:0000256" key="9">
    <source>
        <dbReference type="PROSITE-ProRule" id="PRU10141"/>
    </source>
</evidence>
<dbReference type="GO" id="GO:0005524">
    <property type="term" value="F:ATP binding"/>
    <property type="evidence" value="ECO:0007669"/>
    <property type="project" value="UniProtKB-UniRule"/>
</dbReference>
<reference evidence="12 13" key="1">
    <citation type="journal article" date="2016" name="Mol. Biol. Evol.">
        <title>Comparative Genomics of Early-Diverging Mushroom-Forming Fungi Provides Insights into the Origins of Lignocellulose Decay Capabilities.</title>
        <authorList>
            <person name="Nagy L.G."/>
            <person name="Riley R."/>
            <person name="Tritt A."/>
            <person name="Adam C."/>
            <person name="Daum C."/>
            <person name="Floudas D."/>
            <person name="Sun H."/>
            <person name="Yadav J.S."/>
            <person name="Pangilinan J."/>
            <person name="Larsson K.H."/>
            <person name="Matsuura K."/>
            <person name="Barry K."/>
            <person name="Labutti K."/>
            <person name="Kuo R."/>
            <person name="Ohm R.A."/>
            <person name="Bhattacharya S.S."/>
            <person name="Shirouzu T."/>
            <person name="Yoshinaga Y."/>
            <person name="Martin F.M."/>
            <person name="Grigoriev I.V."/>
            <person name="Hibbett D.S."/>
        </authorList>
    </citation>
    <scope>NUCLEOTIDE SEQUENCE [LARGE SCALE GENOMIC DNA]</scope>
    <source>
        <strain evidence="12 13">HHB12029</strain>
    </source>
</reference>
<accession>A0A165GA75</accession>
<dbReference type="EMBL" id="KV426054">
    <property type="protein sequence ID" value="KZV90216.1"/>
    <property type="molecule type" value="Genomic_DNA"/>
</dbReference>
<evidence type="ECO:0000256" key="2">
    <source>
        <dbReference type="ARBA" id="ARBA00022527"/>
    </source>
</evidence>
<feature type="domain" description="Protein kinase" evidence="11">
    <location>
        <begin position="36"/>
        <end position="311"/>
    </location>
</feature>
<comment type="similarity">
    <text evidence="10">Belongs to the protein kinase superfamily.</text>
</comment>
<dbReference type="Pfam" id="PF00069">
    <property type="entry name" value="Pkinase"/>
    <property type="match status" value="1"/>
</dbReference>
<protein>
    <recommendedName>
        <fullName evidence="1">non-specific serine/threonine protein kinase</fullName>
        <ecNumber evidence="1">2.7.11.1</ecNumber>
    </recommendedName>
</protein>
<evidence type="ECO:0000313" key="12">
    <source>
        <dbReference type="EMBL" id="KZV90216.1"/>
    </source>
</evidence>
<keyword evidence="3" id="KW-0808">Transferase</keyword>
<dbReference type="SUPFAM" id="SSF56112">
    <property type="entry name" value="Protein kinase-like (PK-like)"/>
    <property type="match status" value="1"/>
</dbReference>
<dbReference type="GO" id="GO:0004674">
    <property type="term" value="F:protein serine/threonine kinase activity"/>
    <property type="evidence" value="ECO:0007669"/>
    <property type="project" value="UniProtKB-KW"/>
</dbReference>
<dbReference type="SMART" id="SM00220">
    <property type="entry name" value="S_TKc"/>
    <property type="match status" value="1"/>
</dbReference>
<dbReference type="PROSITE" id="PS50011">
    <property type="entry name" value="PROTEIN_KINASE_DOM"/>
    <property type="match status" value="1"/>
</dbReference>
<dbReference type="EC" id="2.7.11.1" evidence="1"/>
<dbReference type="PROSITE" id="PS00107">
    <property type="entry name" value="PROTEIN_KINASE_ATP"/>
    <property type="match status" value="1"/>
</dbReference>
<dbReference type="InParanoid" id="A0A165GA75"/>
<comment type="catalytic activity">
    <reaction evidence="7">
        <text>L-threonyl-[protein] + ATP = O-phospho-L-threonyl-[protein] + ADP + H(+)</text>
        <dbReference type="Rhea" id="RHEA:46608"/>
        <dbReference type="Rhea" id="RHEA-COMP:11060"/>
        <dbReference type="Rhea" id="RHEA-COMP:11605"/>
        <dbReference type="ChEBI" id="CHEBI:15378"/>
        <dbReference type="ChEBI" id="CHEBI:30013"/>
        <dbReference type="ChEBI" id="CHEBI:30616"/>
        <dbReference type="ChEBI" id="CHEBI:61977"/>
        <dbReference type="ChEBI" id="CHEBI:456216"/>
        <dbReference type="EC" id="2.7.11.1"/>
    </reaction>
</comment>
<dbReference type="Gene3D" id="1.10.510.10">
    <property type="entry name" value="Transferase(Phosphotransferase) domain 1"/>
    <property type="match status" value="1"/>
</dbReference>
<organism evidence="12 13">
    <name type="scientific">Exidia glandulosa HHB12029</name>
    <dbReference type="NCBI Taxonomy" id="1314781"/>
    <lineage>
        <taxon>Eukaryota</taxon>
        <taxon>Fungi</taxon>
        <taxon>Dikarya</taxon>
        <taxon>Basidiomycota</taxon>
        <taxon>Agaricomycotina</taxon>
        <taxon>Agaricomycetes</taxon>
        <taxon>Auriculariales</taxon>
        <taxon>Exidiaceae</taxon>
        <taxon>Exidia</taxon>
    </lineage>
</organism>
<evidence type="ECO:0000256" key="6">
    <source>
        <dbReference type="ARBA" id="ARBA00022840"/>
    </source>
</evidence>
<dbReference type="InterPro" id="IPR011009">
    <property type="entry name" value="Kinase-like_dom_sf"/>
</dbReference>
<proteinExistence type="inferred from homology"/>